<dbReference type="OrthoDB" id="340227at2759"/>
<sequence length="71" mass="8416">MKRINAYNFSNFMKINKEKNCVPVSSSFYIFSCTFFAENRNSSSFLNCINSSSLFQLRFPEQLYFTDKLKQ</sequence>
<proteinExistence type="predicted"/>
<dbReference type="Proteomes" id="UP000541444">
    <property type="component" value="Unassembled WGS sequence"/>
</dbReference>
<name>A0A7J7M231_9MAGN</name>
<accession>A0A7J7M231</accession>
<feature type="non-terminal residue" evidence="1">
    <location>
        <position position="71"/>
    </location>
</feature>
<keyword evidence="2" id="KW-1185">Reference proteome</keyword>
<gene>
    <name evidence="1" type="ORF">GIB67_028766</name>
</gene>
<evidence type="ECO:0000313" key="2">
    <source>
        <dbReference type="Proteomes" id="UP000541444"/>
    </source>
</evidence>
<evidence type="ECO:0000313" key="1">
    <source>
        <dbReference type="EMBL" id="KAF6148929.1"/>
    </source>
</evidence>
<organism evidence="1 2">
    <name type="scientific">Kingdonia uniflora</name>
    <dbReference type="NCBI Taxonomy" id="39325"/>
    <lineage>
        <taxon>Eukaryota</taxon>
        <taxon>Viridiplantae</taxon>
        <taxon>Streptophyta</taxon>
        <taxon>Embryophyta</taxon>
        <taxon>Tracheophyta</taxon>
        <taxon>Spermatophyta</taxon>
        <taxon>Magnoliopsida</taxon>
        <taxon>Ranunculales</taxon>
        <taxon>Circaeasteraceae</taxon>
        <taxon>Kingdonia</taxon>
    </lineage>
</organism>
<dbReference type="AlphaFoldDB" id="A0A7J7M231"/>
<dbReference type="EMBL" id="JACGCM010001824">
    <property type="protein sequence ID" value="KAF6148929.1"/>
    <property type="molecule type" value="Genomic_DNA"/>
</dbReference>
<protein>
    <submittedName>
        <fullName evidence="1">Uncharacterized protein</fullName>
    </submittedName>
</protein>
<reference evidence="1 2" key="1">
    <citation type="journal article" date="2020" name="IScience">
        <title>Genome Sequencing of the Endangered Kingdonia uniflora (Circaeasteraceae, Ranunculales) Reveals Potential Mechanisms of Evolutionary Specialization.</title>
        <authorList>
            <person name="Sun Y."/>
            <person name="Deng T."/>
            <person name="Zhang A."/>
            <person name="Moore M.J."/>
            <person name="Landis J.B."/>
            <person name="Lin N."/>
            <person name="Zhang H."/>
            <person name="Zhang X."/>
            <person name="Huang J."/>
            <person name="Zhang X."/>
            <person name="Sun H."/>
            <person name="Wang H."/>
        </authorList>
    </citation>
    <scope>NUCLEOTIDE SEQUENCE [LARGE SCALE GENOMIC DNA]</scope>
    <source>
        <strain evidence="1">TB1705</strain>
        <tissue evidence="1">Leaf</tissue>
    </source>
</reference>
<comment type="caution">
    <text evidence="1">The sequence shown here is derived from an EMBL/GenBank/DDBJ whole genome shotgun (WGS) entry which is preliminary data.</text>
</comment>